<comment type="subcellular location">
    <subcellularLocation>
        <location evidence="1">Cell membrane</location>
        <topology evidence="1">Multi-pass membrane protein</topology>
    </subcellularLocation>
</comment>
<keyword evidence="9" id="KW-1185">Reference proteome</keyword>
<feature type="non-terminal residue" evidence="8">
    <location>
        <position position="1"/>
    </location>
</feature>
<name>A0AAN7BEI2_9PEZI</name>
<feature type="compositionally biased region" description="Polar residues" evidence="6">
    <location>
        <begin position="1"/>
        <end position="10"/>
    </location>
</feature>
<evidence type="ECO:0000256" key="4">
    <source>
        <dbReference type="ARBA" id="ARBA00022676"/>
    </source>
</evidence>
<dbReference type="InterPro" id="IPR013616">
    <property type="entry name" value="Chitin_synth_N"/>
</dbReference>
<feature type="region of interest" description="Disordered" evidence="6">
    <location>
        <begin position="1"/>
        <end position="66"/>
    </location>
</feature>
<evidence type="ECO:0000256" key="3">
    <source>
        <dbReference type="ARBA" id="ARBA00022475"/>
    </source>
</evidence>
<evidence type="ECO:0000256" key="1">
    <source>
        <dbReference type="ARBA" id="ARBA00004651"/>
    </source>
</evidence>
<dbReference type="GO" id="GO:0004100">
    <property type="term" value="F:chitin synthase activity"/>
    <property type="evidence" value="ECO:0007669"/>
    <property type="project" value="UniProtKB-EC"/>
</dbReference>
<dbReference type="AlphaFoldDB" id="A0AAN7BEI2"/>
<dbReference type="Proteomes" id="UP001301958">
    <property type="component" value="Unassembled WGS sequence"/>
</dbReference>
<protein>
    <recommendedName>
        <fullName evidence="2">chitin synthase</fullName>
        <ecNumber evidence="2">2.4.1.16</ecNumber>
    </recommendedName>
</protein>
<keyword evidence="4" id="KW-0328">Glycosyltransferase</keyword>
<dbReference type="EMBL" id="MU865850">
    <property type="protein sequence ID" value="KAK4220417.1"/>
    <property type="molecule type" value="Genomic_DNA"/>
</dbReference>
<feature type="domain" description="Chitin synthase N-terminal" evidence="7">
    <location>
        <begin position="73"/>
        <end position="109"/>
    </location>
</feature>
<comment type="caution">
    <text evidence="8">The sequence shown here is derived from an EMBL/GenBank/DDBJ whole genome shotgun (WGS) entry which is preliminary data.</text>
</comment>
<reference evidence="8" key="2">
    <citation type="submission" date="2023-05" db="EMBL/GenBank/DDBJ databases">
        <authorList>
            <consortium name="Lawrence Berkeley National Laboratory"/>
            <person name="Steindorff A."/>
            <person name="Hensen N."/>
            <person name="Bonometti L."/>
            <person name="Westerberg I."/>
            <person name="Brannstrom I.O."/>
            <person name="Guillou S."/>
            <person name="Cros-Aarteil S."/>
            <person name="Calhoun S."/>
            <person name="Haridas S."/>
            <person name="Kuo A."/>
            <person name="Mondo S."/>
            <person name="Pangilinan J."/>
            <person name="Riley R."/>
            <person name="Labutti K."/>
            <person name="Andreopoulos B."/>
            <person name="Lipzen A."/>
            <person name="Chen C."/>
            <person name="Yanf M."/>
            <person name="Daum C."/>
            <person name="Ng V."/>
            <person name="Clum A."/>
            <person name="Ohm R."/>
            <person name="Martin F."/>
            <person name="Silar P."/>
            <person name="Natvig D."/>
            <person name="Lalanne C."/>
            <person name="Gautier V."/>
            <person name="Ament-Velasquez S.L."/>
            <person name="Kruys A."/>
            <person name="Hutchinson M.I."/>
            <person name="Powell A.J."/>
            <person name="Barry K."/>
            <person name="Miller A.N."/>
            <person name="Grigoriev I.V."/>
            <person name="Debuchy R."/>
            <person name="Gladieux P."/>
            <person name="Thoren M.H."/>
            <person name="Johannesson H."/>
        </authorList>
    </citation>
    <scope>NUCLEOTIDE SEQUENCE</scope>
    <source>
        <strain evidence="8">CBS 990.96</strain>
    </source>
</reference>
<keyword evidence="4" id="KW-0808">Transferase</keyword>
<feature type="compositionally biased region" description="Low complexity" evidence="6">
    <location>
        <begin position="47"/>
        <end position="59"/>
    </location>
</feature>
<keyword evidence="5" id="KW-0812">Transmembrane</keyword>
<dbReference type="EC" id="2.4.1.16" evidence="2"/>
<evidence type="ECO:0000313" key="8">
    <source>
        <dbReference type="EMBL" id="KAK4220417.1"/>
    </source>
</evidence>
<gene>
    <name evidence="8" type="ORF">QBC38DRAFT_462668</name>
</gene>
<keyword evidence="5" id="KW-1133">Transmembrane helix</keyword>
<dbReference type="GO" id="GO:0005886">
    <property type="term" value="C:plasma membrane"/>
    <property type="evidence" value="ECO:0007669"/>
    <property type="project" value="UniProtKB-SubCell"/>
</dbReference>
<feature type="compositionally biased region" description="Basic residues" evidence="6">
    <location>
        <begin position="32"/>
        <end position="44"/>
    </location>
</feature>
<evidence type="ECO:0000259" key="7">
    <source>
        <dbReference type="Pfam" id="PF08407"/>
    </source>
</evidence>
<dbReference type="Pfam" id="PF08407">
    <property type="entry name" value="Chitin_synth_1N"/>
    <property type="match status" value="1"/>
</dbReference>
<keyword evidence="3" id="KW-1003">Cell membrane</keyword>
<evidence type="ECO:0000256" key="6">
    <source>
        <dbReference type="SAM" id="MobiDB-lite"/>
    </source>
</evidence>
<proteinExistence type="predicted"/>
<sequence length="397" mass="45550">LIGDTIGTTKQLDEPGTPIQTPQLLTSAPERIKKRVGTTKRSYKPRTPTQTPQSSTSTPERIKTRVGTSNNLNFVQDIRVHPVEFDKRWKHEFTHCRYTAVTCDPKDFMMLADFNKLVAPDISSPSPSLFEKPRHTALLLSVRIMSLPTLTTVSYPFIFRNVFKDIRDRLDELAETPAEGVSSPFGADGWKHTVLHFHFDSWWDIVANNHRGDDIAEALAILGVRPRPGRSKGAVRLDDPTSFCELEEFGGRPVQTHVYEHTTHLTFQTLTFQAPETGRGGLFSSLKKRPKNMTSVTEPKAAKYPTRIIVTIPTEIPRGNKSNFLQTLWYRKRAYLFWRRSLRESLEPGLTIWGSDSSMMCLRPRILKEVWLKRQVIAEDWELSQDSCQKMRFYDYP</sequence>
<evidence type="ECO:0000313" key="9">
    <source>
        <dbReference type="Proteomes" id="UP001301958"/>
    </source>
</evidence>
<keyword evidence="5" id="KW-0472">Membrane</keyword>
<organism evidence="8 9">
    <name type="scientific">Podospora fimiseda</name>
    <dbReference type="NCBI Taxonomy" id="252190"/>
    <lineage>
        <taxon>Eukaryota</taxon>
        <taxon>Fungi</taxon>
        <taxon>Dikarya</taxon>
        <taxon>Ascomycota</taxon>
        <taxon>Pezizomycotina</taxon>
        <taxon>Sordariomycetes</taxon>
        <taxon>Sordariomycetidae</taxon>
        <taxon>Sordariales</taxon>
        <taxon>Podosporaceae</taxon>
        <taxon>Podospora</taxon>
    </lineage>
</organism>
<accession>A0AAN7BEI2</accession>
<evidence type="ECO:0000256" key="2">
    <source>
        <dbReference type="ARBA" id="ARBA00012543"/>
    </source>
</evidence>
<reference evidence="8" key="1">
    <citation type="journal article" date="2023" name="Mol. Phylogenet. Evol.">
        <title>Genome-scale phylogeny and comparative genomics of the fungal order Sordariales.</title>
        <authorList>
            <person name="Hensen N."/>
            <person name="Bonometti L."/>
            <person name="Westerberg I."/>
            <person name="Brannstrom I.O."/>
            <person name="Guillou S."/>
            <person name="Cros-Aarteil S."/>
            <person name="Calhoun S."/>
            <person name="Haridas S."/>
            <person name="Kuo A."/>
            <person name="Mondo S."/>
            <person name="Pangilinan J."/>
            <person name="Riley R."/>
            <person name="LaButti K."/>
            <person name="Andreopoulos B."/>
            <person name="Lipzen A."/>
            <person name="Chen C."/>
            <person name="Yan M."/>
            <person name="Daum C."/>
            <person name="Ng V."/>
            <person name="Clum A."/>
            <person name="Steindorff A."/>
            <person name="Ohm R.A."/>
            <person name="Martin F."/>
            <person name="Silar P."/>
            <person name="Natvig D.O."/>
            <person name="Lalanne C."/>
            <person name="Gautier V."/>
            <person name="Ament-Velasquez S.L."/>
            <person name="Kruys A."/>
            <person name="Hutchinson M.I."/>
            <person name="Powell A.J."/>
            <person name="Barry K."/>
            <person name="Miller A.N."/>
            <person name="Grigoriev I.V."/>
            <person name="Debuchy R."/>
            <person name="Gladieux P."/>
            <person name="Hiltunen Thoren M."/>
            <person name="Johannesson H."/>
        </authorList>
    </citation>
    <scope>NUCLEOTIDE SEQUENCE</scope>
    <source>
        <strain evidence="8">CBS 990.96</strain>
    </source>
</reference>
<evidence type="ECO:0000256" key="5">
    <source>
        <dbReference type="ARBA" id="ARBA00022989"/>
    </source>
</evidence>